<evidence type="ECO:0000256" key="6">
    <source>
        <dbReference type="ARBA" id="ARBA00038076"/>
    </source>
</evidence>
<keyword evidence="3 7" id="KW-0812">Transmembrane</keyword>
<proteinExistence type="inferred from homology"/>
<dbReference type="Pfam" id="PF02687">
    <property type="entry name" value="FtsX"/>
    <property type="match status" value="2"/>
</dbReference>
<evidence type="ECO:0000313" key="10">
    <source>
        <dbReference type="EMBL" id="KAB2329766.1"/>
    </source>
</evidence>
<comment type="similarity">
    <text evidence="6">Belongs to the ABC-4 integral membrane protein family.</text>
</comment>
<feature type="transmembrane region" description="Helical" evidence="7">
    <location>
        <begin position="460"/>
        <end position="480"/>
    </location>
</feature>
<feature type="domain" description="ABC3 transporter permease C-terminal" evidence="8">
    <location>
        <begin position="742"/>
        <end position="858"/>
    </location>
</feature>
<reference evidence="10 11" key="1">
    <citation type="journal article" date="2016" name="Antonie Van Leeuwenhoek">
        <title>Bacillus depressus sp. nov., isolated from soil of a sunflower field.</title>
        <authorList>
            <person name="Wei X."/>
            <person name="Xin D."/>
            <person name="Xin Y."/>
            <person name="Zhang H."/>
            <person name="Wang T."/>
            <person name="Zhang J."/>
        </authorList>
    </citation>
    <scope>NUCLEOTIDE SEQUENCE [LARGE SCALE GENOMIC DNA]</scope>
    <source>
        <strain evidence="10 11">BZ1</strain>
    </source>
</reference>
<sequence length="867" mass="97274">MNIVYKLTLRHLKENKRRTLVTILGVIISVAMITAVTTLAVSFLDLMKRQTIANEGEWHVLYKDLNKDQVAAIKNDEATKKLVISRDRGYALLEGGRNESKPYLFIKEYNLEGFKQFPIELSKGRLPQAANEVVISEHIATNAQVEFGIGDQLTLDVGVRSSDEDDDTSLDQNASIEFEDGKISETLKNTKTRNYTIVGFIKRPTWEPTWAPGYTIISYLDENIIGANDRVNATVILKKVKKSLFSHAENLADKNGIATIKYNDQLLRYYGVTKNEALNKTLNSLSAIIMTVIIIGSVSLIYNAFAISVSERSRHLGMLASVGATKRQKRNSVFFEGMIIGLVSIPLGIICGLIGIGITFYFINSMIQGALGVSEKLIVTVTPFSIIVACVISILTIFISTLLPAMKASKISAIDAIRQTTEIKLTRKAVKTSKLIRTLFGIEAEIGLKNLKRNKRRYKATIFSLVISIVLFLTVSFFTANLKKSLELSQVGVNFDIEVANGSEHVLDDELIHSIADLNDVTEYSVVNEFFLNTWVEEASVAAELKKLGMYKANLKDGKYDYYVRLSSLNDESLKEYAVAVGADYETLKNPNHLSAIVIDTIPYQDMGTGKFVETKALNIKKGKSLDLVNRDWEREKEKEKDTYFNKVEVVTLTDQFPMGIMPAGIGGLNIIVSEQVMDNLLGESAKNEINSFLFLKSTDPMKTQQEIEEMKDYKLYVHNVYQYRKQEEQMITIMSVFTYGFIVLITAISIANIFNTISTSISLRKREFAMLKSVGMTPKGFNKMINYESMFYGIQSLLFGLPISVVVMYLIYKSLMHSFRFGFAFPWLSILYVIAAVFVIVSSAMLYSSAKVKKENIIDALKQESI</sequence>
<comment type="subcellular location">
    <subcellularLocation>
        <location evidence="1">Cell membrane</location>
        <topology evidence="1">Multi-pass membrane protein</topology>
    </subcellularLocation>
</comment>
<feature type="transmembrane region" description="Helical" evidence="7">
    <location>
        <begin position="737"/>
        <end position="758"/>
    </location>
</feature>
<organism evidence="10 11">
    <name type="scientific">Cytobacillus depressus</name>
    <dbReference type="NCBI Taxonomy" id="1602942"/>
    <lineage>
        <taxon>Bacteria</taxon>
        <taxon>Bacillati</taxon>
        <taxon>Bacillota</taxon>
        <taxon>Bacilli</taxon>
        <taxon>Bacillales</taxon>
        <taxon>Bacillaceae</taxon>
        <taxon>Cytobacillus</taxon>
    </lineage>
</organism>
<dbReference type="PANTHER" id="PTHR30572:SF4">
    <property type="entry name" value="ABC TRANSPORTER PERMEASE YTRF"/>
    <property type="match status" value="1"/>
</dbReference>
<dbReference type="Pfam" id="PF12704">
    <property type="entry name" value="MacB_PCD"/>
    <property type="match status" value="1"/>
</dbReference>
<feature type="transmembrane region" description="Helical" evidence="7">
    <location>
        <begin position="285"/>
        <end position="305"/>
    </location>
</feature>
<dbReference type="EMBL" id="WBOS01000017">
    <property type="protein sequence ID" value="KAB2329766.1"/>
    <property type="molecule type" value="Genomic_DNA"/>
</dbReference>
<keyword evidence="4 7" id="KW-1133">Transmembrane helix</keyword>
<feature type="transmembrane region" description="Helical" evidence="7">
    <location>
        <begin position="20"/>
        <end position="44"/>
    </location>
</feature>
<feature type="domain" description="ABC3 transporter permease C-terminal" evidence="8">
    <location>
        <begin position="288"/>
        <end position="412"/>
    </location>
</feature>
<dbReference type="GO" id="GO:0005886">
    <property type="term" value="C:plasma membrane"/>
    <property type="evidence" value="ECO:0007669"/>
    <property type="project" value="UniProtKB-SubCell"/>
</dbReference>
<dbReference type="AlphaFoldDB" id="A0A6L3UZB9"/>
<evidence type="ECO:0000259" key="9">
    <source>
        <dbReference type="Pfam" id="PF12704"/>
    </source>
</evidence>
<feature type="domain" description="MacB-like periplasmic core" evidence="9">
    <location>
        <begin position="19"/>
        <end position="200"/>
    </location>
</feature>
<evidence type="ECO:0000256" key="7">
    <source>
        <dbReference type="SAM" id="Phobius"/>
    </source>
</evidence>
<keyword evidence="5 7" id="KW-0472">Membrane</keyword>
<evidence type="ECO:0000256" key="3">
    <source>
        <dbReference type="ARBA" id="ARBA00022692"/>
    </source>
</evidence>
<feature type="transmembrane region" description="Helical" evidence="7">
    <location>
        <begin position="383"/>
        <end position="403"/>
    </location>
</feature>
<evidence type="ECO:0000259" key="8">
    <source>
        <dbReference type="Pfam" id="PF02687"/>
    </source>
</evidence>
<feature type="transmembrane region" description="Helical" evidence="7">
    <location>
        <begin position="825"/>
        <end position="848"/>
    </location>
</feature>
<dbReference type="Proteomes" id="UP000481030">
    <property type="component" value="Unassembled WGS sequence"/>
</dbReference>
<evidence type="ECO:0000256" key="5">
    <source>
        <dbReference type="ARBA" id="ARBA00023136"/>
    </source>
</evidence>
<name>A0A6L3UZB9_9BACI</name>
<feature type="transmembrane region" description="Helical" evidence="7">
    <location>
        <begin position="333"/>
        <end position="363"/>
    </location>
</feature>
<evidence type="ECO:0000256" key="1">
    <source>
        <dbReference type="ARBA" id="ARBA00004651"/>
    </source>
</evidence>
<dbReference type="OrthoDB" id="9793166at2"/>
<comment type="caution">
    <text evidence="10">The sequence shown here is derived from an EMBL/GenBank/DDBJ whole genome shotgun (WGS) entry which is preliminary data.</text>
</comment>
<keyword evidence="2" id="KW-1003">Cell membrane</keyword>
<evidence type="ECO:0000256" key="2">
    <source>
        <dbReference type="ARBA" id="ARBA00022475"/>
    </source>
</evidence>
<gene>
    <name evidence="10" type="ORF">F7731_21730</name>
</gene>
<protein>
    <submittedName>
        <fullName evidence="10">ABC transporter permease</fullName>
    </submittedName>
</protein>
<evidence type="ECO:0000313" key="11">
    <source>
        <dbReference type="Proteomes" id="UP000481030"/>
    </source>
</evidence>
<dbReference type="RefSeq" id="WP_151536889.1">
    <property type="nucleotide sequence ID" value="NZ_WBOS01000017.1"/>
</dbReference>
<accession>A0A6L3UZB9</accession>
<evidence type="ECO:0000256" key="4">
    <source>
        <dbReference type="ARBA" id="ARBA00022989"/>
    </source>
</evidence>
<dbReference type="InterPro" id="IPR025857">
    <property type="entry name" value="MacB_PCD"/>
</dbReference>
<dbReference type="InterPro" id="IPR003838">
    <property type="entry name" value="ABC3_permease_C"/>
</dbReference>
<dbReference type="GO" id="GO:0022857">
    <property type="term" value="F:transmembrane transporter activity"/>
    <property type="evidence" value="ECO:0007669"/>
    <property type="project" value="TreeGrafter"/>
</dbReference>
<feature type="transmembrane region" description="Helical" evidence="7">
    <location>
        <begin position="792"/>
        <end position="813"/>
    </location>
</feature>
<keyword evidence="11" id="KW-1185">Reference proteome</keyword>
<dbReference type="PANTHER" id="PTHR30572">
    <property type="entry name" value="MEMBRANE COMPONENT OF TRANSPORTER-RELATED"/>
    <property type="match status" value="1"/>
</dbReference>
<dbReference type="InterPro" id="IPR050250">
    <property type="entry name" value="Macrolide_Exporter_MacB"/>
</dbReference>